<name>A0AA47N8A4_MERPO</name>
<dbReference type="AlphaFoldDB" id="A0AA47N8A4"/>
<dbReference type="Proteomes" id="UP001174136">
    <property type="component" value="Unassembled WGS sequence"/>
</dbReference>
<feature type="region of interest" description="Disordered" evidence="9">
    <location>
        <begin position="195"/>
        <end position="218"/>
    </location>
</feature>
<evidence type="ECO:0000256" key="7">
    <source>
        <dbReference type="ARBA" id="ARBA00033769"/>
    </source>
</evidence>
<evidence type="ECO:0000256" key="5">
    <source>
        <dbReference type="ARBA" id="ARBA00023212"/>
    </source>
</evidence>
<dbReference type="PANTHER" id="PTHR34252:SF1">
    <property type="entry name" value="CENTRIOLAR SATELLITE-ASSOCIATED TUBULIN POLYGLUTAMYLASE COMPLEX REGULATOR 1"/>
    <property type="match status" value="1"/>
</dbReference>
<accession>A0AA47N8A4</accession>
<feature type="compositionally biased region" description="Acidic residues" evidence="9">
    <location>
        <begin position="560"/>
        <end position="573"/>
    </location>
</feature>
<organism evidence="10 11">
    <name type="scientific">Merluccius polli</name>
    <name type="common">Benguela hake</name>
    <name type="synonym">Merluccius cadenati</name>
    <dbReference type="NCBI Taxonomy" id="89951"/>
    <lineage>
        <taxon>Eukaryota</taxon>
        <taxon>Metazoa</taxon>
        <taxon>Chordata</taxon>
        <taxon>Craniata</taxon>
        <taxon>Vertebrata</taxon>
        <taxon>Euteleostomi</taxon>
        <taxon>Actinopterygii</taxon>
        <taxon>Neopterygii</taxon>
        <taxon>Teleostei</taxon>
        <taxon>Neoteleostei</taxon>
        <taxon>Acanthomorphata</taxon>
        <taxon>Zeiogadaria</taxon>
        <taxon>Gadariae</taxon>
        <taxon>Gadiformes</taxon>
        <taxon>Gadoidei</taxon>
        <taxon>Merlucciidae</taxon>
        <taxon>Merluccius</taxon>
    </lineage>
</organism>
<feature type="region of interest" description="Disordered" evidence="9">
    <location>
        <begin position="92"/>
        <end position="161"/>
    </location>
</feature>
<evidence type="ECO:0000256" key="4">
    <source>
        <dbReference type="ARBA" id="ARBA00022701"/>
    </source>
</evidence>
<feature type="compositionally biased region" description="Basic and acidic residues" evidence="9">
    <location>
        <begin position="208"/>
        <end position="218"/>
    </location>
</feature>
<keyword evidence="2" id="KW-0963">Cytoplasm</keyword>
<comment type="similarity">
    <text evidence="6">Belongs to the CSTPP1 family.</text>
</comment>
<evidence type="ECO:0000256" key="1">
    <source>
        <dbReference type="ARBA" id="ARBA00004607"/>
    </source>
</evidence>
<dbReference type="PANTHER" id="PTHR34252">
    <property type="entry name" value="UPF0705 PROTEIN C11ORF49"/>
    <property type="match status" value="1"/>
</dbReference>
<evidence type="ECO:0000313" key="11">
    <source>
        <dbReference type="Proteomes" id="UP001174136"/>
    </source>
</evidence>
<feature type="compositionally biased region" description="Low complexity" evidence="9">
    <location>
        <begin position="522"/>
        <end position="537"/>
    </location>
</feature>
<proteinExistence type="inferred from homology"/>
<comment type="subcellular location">
    <subcellularLocation>
        <location evidence="1">Cytoplasm</location>
        <location evidence="1">Cytoskeleton</location>
        <location evidence="1">Microtubule organizing center</location>
        <location evidence="1">Centrosome</location>
        <location evidence="1">Centriolar satellite</location>
    </subcellularLocation>
</comment>
<evidence type="ECO:0000256" key="8">
    <source>
        <dbReference type="ARBA" id="ARBA00045673"/>
    </source>
</evidence>
<dbReference type="CDD" id="cd22959">
    <property type="entry name" value="DD_C11orf49"/>
    <property type="match status" value="1"/>
</dbReference>
<evidence type="ECO:0000256" key="9">
    <source>
        <dbReference type="SAM" id="MobiDB-lite"/>
    </source>
</evidence>
<reference evidence="10" key="1">
    <citation type="journal article" date="2023" name="Front. Mar. Sci.">
        <title>A new Merluccius polli reference genome to investigate the effects of global change in West African waters.</title>
        <authorList>
            <person name="Mateo J.L."/>
            <person name="Blanco-Fernandez C."/>
            <person name="Garcia-Vazquez E."/>
            <person name="Machado-Schiaffino G."/>
        </authorList>
    </citation>
    <scope>NUCLEOTIDE SEQUENCE</scope>
    <source>
        <strain evidence="10">C29</strain>
        <tissue evidence="10">Fin</tissue>
    </source>
</reference>
<keyword evidence="4" id="KW-0493">Microtubule</keyword>
<protein>
    <recommendedName>
        <fullName evidence="7">Centriolar satellite-associated tubulin polyglutamylase complex regulator 1</fullName>
    </recommendedName>
</protein>
<sequence>MFWAALNGVLCWCRDMVPSAWTTADKLLHRAGRRPALPGHRSTSARWRPETGDHVRWTDDGSTVLTSNPAASPRCRFQCRLLRRRRWSVATYRKCPPPPSRRRAPSSSSSSSSSITVTVETEGGKRKAEIATGVGWRGRQMGARRRDPERDGPQPNLGLRGVQWAGHFRPSCNTAINRRTRTESRPVLVEHIYQGPNLTSDLPGPADQRTDTNKHEQTRTPRCIAMFTEVVPARWVAIVITVLLTSAPQLHANPDSPETNVLFYLNDALTQLLEHKEEYTQFGVIRYFAEYFSSVKNSNHVLFREYNYIKATPQNRAAFLKVFWRCFRQIGRSGDVLSMLEYSSVIQLLCPDFPVELVQSAARIVLMDDGVDYLMSFADFLYAFQLQFYYQEFLASVLAIYQDLLFGKNPNTVIVPTSIAVEQLPLLATEENSTQEMQEGVESSTLAECINGLCDRFKHSHPSRACMLDVLEQSPKATYYSFLMSLAKHDAVNTDIGALPNKSDLLVDPEMDQELLKLISQVSASPGSTSSGSVPGGLREVQKKASPRRSIHHRRRMEVESDGSTEETDSSES</sequence>
<dbReference type="InterPro" id="IPR038968">
    <property type="entry name" value="CSTPP1"/>
</dbReference>
<keyword evidence="11" id="KW-1185">Reference proteome</keyword>
<evidence type="ECO:0000256" key="6">
    <source>
        <dbReference type="ARBA" id="ARBA00033750"/>
    </source>
</evidence>
<comment type="caution">
    <text evidence="10">The sequence shown here is derived from an EMBL/GenBank/DDBJ whole genome shotgun (WGS) entry which is preliminary data.</text>
</comment>
<feature type="compositionally biased region" description="Low complexity" evidence="9">
    <location>
        <begin position="105"/>
        <end position="114"/>
    </location>
</feature>
<comment type="function">
    <text evidence="8">Regulator of the tubulin polyglutamylase complex (TPGC) that controls cytoskeletal organization, nuclear shape, and cilium disassembly by balancing microtubule and actin assembly. Regulates the assembly and stability of the TPGC and thereby modulates polyglutamylation of the microtubule, which antagonizes MAP4 binding.</text>
</comment>
<feature type="compositionally biased region" description="Basic and acidic residues" evidence="9">
    <location>
        <begin position="47"/>
        <end position="59"/>
    </location>
</feature>
<dbReference type="GO" id="GO:0005874">
    <property type="term" value="C:microtubule"/>
    <property type="evidence" value="ECO:0007669"/>
    <property type="project" value="UniProtKB-KW"/>
</dbReference>
<evidence type="ECO:0000256" key="2">
    <source>
        <dbReference type="ARBA" id="ARBA00022490"/>
    </source>
</evidence>
<keyword evidence="5" id="KW-0206">Cytoskeleton</keyword>
<evidence type="ECO:0000313" key="10">
    <source>
        <dbReference type="EMBL" id="KAK0153416.1"/>
    </source>
</evidence>
<evidence type="ECO:0000256" key="3">
    <source>
        <dbReference type="ARBA" id="ARBA00022553"/>
    </source>
</evidence>
<feature type="region of interest" description="Disordered" evidence="9">
    <location>
        <begin position="522"/>
        <end position="573"/>
    </location>
</feature>
<gene>
    <name evidence="10" type="ORF">N1851_004925</name>
</gene>
<dbReference type="GO" id="GO:0034451">
    <property type="term" value="C:centriolar satellite"/>
    <property type="evidence" value="ECO:0007669"/>
    <property type="project" value="UniProtKB-SubCell"/>
</dbReference>
<dbReference type="EMBL" id="JAOPHQ010000851">
    <property type="protein sequence ID" value="KAK0153416.1"/>
    <property type="molecule type" value="Genomic_DNA"/>
</dbReference>
<keyword evidence="3" id="KW-0597">Phosphoprotein</keyword>
<feature type="region of interest" description="Disordered" evidence="9">
    <location>
        <begin position="35"/>
        <end position="65"/>
    </location>
</feature>
<feature type="compositionally biased region" description="Basic residues" evidence="9">
    <location>
        <begin position="545"/>
        <end position="556"/>
    </location>
</feature>